<evidence type="ECO:0000256" key="3">
    <source>
        <dbReference type="ARBA" id="ARBA00023295"/>
    </source>
</evidence>
<dbReference type="SUPFAM" id="SSF51445">
    <property type="entry name" value="(Trans)glycosidases"/>
    <property type="match status" value="1"/>
</dbReference>
<dbReference type="STRING" id="1445510.YC6258_05810"/>
<dbReference type="Pfam" id="PF03422">
    <property type="entry name" value="CBM_6"/>
    <property type="match status" value="1"/>
</dbReference>
<dbReference type="Pfam" id="PF00150">
    <property type="entry name" value="Cellulase"/>
    <property type="match status" value="1"/>
</dbReference>
<dbReference type="PANTHER" id="PTHR34142:SF1">
    <property type="entry name" value="GLYCOSIDE HYDROLASE FAMILY 5 DOMAIN-CONTAINING PROTEIN"/>
    <property type="match status" value="1"/>
</dbReference>
<dbReference type="SUPFAM" id="SSF49785">
    <property type="entry name" value="Galactose-binding domain-like"/>
    <property type="match status" value="1"/>
</dbReference>
<organism evidence="7 8">
    <name type="scientific">Gynuella sunshinyii YC6258</name>
    <dbReference type="NCBI Taxonomy" id="1445510"/>
    <lineage>
        <taxon>Bacteria</taxon>
        <taxon>Pseudomonadati</taxon>
        <taxon>Pseudomonadota</taxon>
        <taxon>Gammaproteobacteria</taxon>
        <taxon>Oceanospirillales</taxon>
        <taxon>Saccharospirillaceae</taxon>
        <taxon>Gynuella</taxon>
    </lineage>
</organism>
<dbReference type="CDD" id="cd04080">
    <property type="entry name" value="CBM6_cellulase-like"/>
    <property type="match status" value="1"/>
</dbReference>
<dbReference type="InterPro" id="IPR008979">
    <property type="entry name" value="Galactose-bd-like_sf"/>
</dbReference>
<name>A0A0C5VX06_9GAMM</name>
<evidence type="ECO:0000256" key="5">
    <source>
        <dbReference type="SAM" id="SignalP"/>
    </source>
</evidence>
<dbReference type="RefSeq" id="WP_052830603.1">
    <property type="nucleotide sequence ID" value="NZ_CP007142.1"/>
</dbReference>
<reference evidence="7 8" key="1">
    <citation type="submission" date="2014-01" db="EMBL/GenBank/DDBJ databases">
        <title>Full genme sequencing of cellulolytic bacterium Gynuella sunshinyii YC6258T gen. nov., sp. nov.</title>
        <authorList>
            <person name="Khan H."/>
            <person name="Chung E.J."/>
            <person name="Chung Y.R."/>
        </authorList>
    </citation>
    <scope>NUCLEOTIDE SEQUENCE [LARGE SCALE GENOMIC DNA]</scope>
    <source>
        <strain evidence="7 8">YC6258</strain>
    </source>
</reference>
<keyword evidence="2 4" id="KW-0378">Hydrolase</keyword>
<dbReference type="InterPro" id="IPR001547">
    <property type="entry name" value="Glyco_hydro_5"/>
</dbReference>
<dbReference type="InterPro" id="IPR017853">
    <property type="entry name" value="GH"/>
</dbReference>
<feature type="signal peptide" evidence="5">
    <location>
        <begin position="1"/>
        <end position="36"/>
    </location>
</feature>
<keyword evidence="3 4" id="KW-0326">Glycosidase</keyword>
<sequence length="455" mass="49950">MTILSWCSASAKKIMKRVVPGALLIPAMLLSAHSLAVAPLSVQGNKVLVGGSARSLAGNSLFWSNTGWGGDKFYNAENVRRMKQEFGATIVRAAIGQGEGTGGLDQDWWGNMSRLDAVIQAAIDNDMYVIVDYHSHRAHENWDLPRSFFQTVAGKWGGYNNVIYELYNEPKAVSWDNILKPYAESLIDSIRAIDPDNLIIMGTPNWSQDVDIASYNRINRPNVAYTLHFYAGDHQQWLRDKAQTALNNGIALFVTEWGSINANGDGGVHYDETYAWMNFLKANHISHANWAWNDKAEGASVFNSNGSLTASGQLTKDIVSKWGDGNEGNTIKVEAENFSYQSGTDVETTTDQNGGQNVGWIDTGDWLSYLNINVPKSGTYRVSFRVAAASSQGRLQLERAGGGHVYGSVQIPVTGGWQSWTTVTMDVYLSAGMQDFGIAVPQGGWNLNWFSLTPL</sequence>
<evidence type="ECO:0000259" key="6">
    <source>
        <dbReference type="PROSITE" id="PS51175"/>
    </source>
</evidence>
<dbReference type="InterPro" id="IPR005084">
    <property type="entry name" value="CBM6"/>
</dbReference>
<dbReference type="GO" id="GO:0030246">
    <property type="term" value="F:carbohydrate binding"/>
    <property type="evidence" value="ECO:0007669"/>
    <property type="project" value="InterPro"/>
</dbReference>
<accession>A0A0C5VX06</accession>
<feature type="chain" id="PRO_5002183926" evidence="5">
    <location>
        <begin position="37"/>
        <end position="455"/>
    </location>
</feature>
<keyword evidence="8" id="KW-1185">Reference proteome</keyword>
<dbReference type="Gene3D" id="2.60.120.260">
    <property type="entry name" value="Galactose-binding domain-like"/>
    <property type="match status" value="1"/>
</dbReference>
<dbReference type="SMR" id="A0A0C5VX06"/>
<dbReference type="PROSITE" id="PS51175">
    <property type="entry name" value="CBM6"/>
    <property type="match status" value="1"/>
</dbReference>
<dbReference type="InterPro" id="IPR006584">
    <property type="entry name" value="Cellulose-bd_IV"/>
</dbReference>
<dbReference type="EC" id="3.2.1.8" evidence="7"/>
<evidence type="ECO:0000313" key="8">
    <source>
        <dbReference type="Proteomes" id="UP000032266"/>
    </source>
</evidence>
<evidence type="ECO:0000256" key="2">
    <source>
        <dbReference type="ARBA" id="ARBA00022801"/>
    </source>
</evidence>
<dbReference type="GO" id="GO:0031176">
    <property type="term" value="F:endo-1,4-beta-xylanase activity"/>
    <property type="evidence" value="ECO:0007669"/>
    <property type="project" value="UniProtKB-EC"/>
</dbReference>
<dbReference type="PATRIC" id="fig|1445510.3.peg.5769"/>
<comment type="similarity">
    <text evidence="4">Belongs to the glycosyl hydrolase 5 (cellulase A) family.</text>
</comment>
<dbReference type="GO" id="GO:0000272">
    <property type="term" value="P:polysaccharide catabolic process"/>
    <property type="evidence" value="ECO:0007669"/>
    <property type="project" value="InterPro"/>
</dbReference>
<evidence type="ECO:0000313" key="7">
    <source>
        <dbReference type="EMBL" id="AJQ97838.1"/>
    </source>
</evidence>
<protein>
    <submittedName>
        <fullName evidence="7">Endoglucanase</fullName>
        <ecNumber evidence="7">3.2.1.8</ecNumber>
    </submittedName>
</protein>
<proteinExistence type="inferred from homology"/>
<dbReference type="HOGENOM" id="CLU_012932_1_2_6"/>
<dbReference type="Gene3D" id="3.20.20.80">
    <property type="entry name" value="Glycosidases"/>
    <property type="match status" value="1"/>
</dbReference>
<dbReference type="PANTHER" id="PTHR34142">
    <property type="entry name" value="ENDO-BETA-1,4-GLUCANASE A"/>
    <property type="match status" value="1"/>
</dbReference>
<dbReference type="KEGG" id="gsn:YC6258_05810"/>
<dbReference type="AlphaFoldDB" id="A0A0C5VX06"/>
<dbReference type="Proteomes" id="UP000032266">
    <property type="component" value="Chromosome"/>
</dbReference>
<dbReference type="SMART" id="SM00606">
    <property type="entry name" value="CBD_IV"/>
    <property type="match status" value="1"/>
</dbReference>
<gene>
    <name evidence="7" type="ORF">YC6258_05810</name>
</gene>
<keyword evidence="1 5" id="KW-0732">Signal</keyword>
<evidence type="ECO:0000256" key="1">
    <source>
        <dbReference type="ARBA" id="ARBA00022729"/>
    </source>
</evidence>
<feature type="domain" description="CBM6" evidence="6">
    <location>
        <begin position="331"/>
        <end position="453"/>
    </location>
</feature>
<evidence type="ECO:0000256" key="4">
    <source>
        <dbReference type="RuleBase" id="RU361153"/>
    </source>
</evidence>
<dbReference type="EMBL" id="CP007142">
    <property type="protein sequence ID" value="AJQ97838.1"/>
    <property type="molecule type" value="Genomic_DNA"/>
</dbReference>